<organism evidence="1 2">
    <name type="scientific">Alcanivorax hongdengensis A-11-3</name>
    <dbReference type="NCBI Taxonomy" id="1177179"/>
    <lineage>
        <taxon>Bacteria</taxon>
        <taxon>Pseudomonadati</taxon>
        <taxon>Pseudomonadota</taxon>
        <taxon>Gammaproteobacteria</taxon>
        <taxon>Oceanospirillales</taxon>
        <taxon>Alcanivoracaceae</taxon>
        <taxon>Alcanivorax</taxon>
    </lineage>
</organism>
<dbReference type="Pfam" id="PF13289">
    <property type="entry name" value="SIR2_2"/>
    <property type="match status" value="1"/>
</dbReference>
<gene>
    <name evidence="1" type="ORF">A11A3_07648</name>
</gene>
<dbReference type="OrthoDB" id="9812283at2"/>
<name>L0WCJ5_9GAMM</name>
<evidence type="ECO:0000313" key="2">
    <source>
        <dbReference type="Proteomes" id="UP000010164"/>
    </source>
</evidence>
<dbReference type="eggNOG" id="ENOG502Z8F8">
    <property type="taxonomic scope" value="Bacteria"/>
</dbReference>
<dbReference type="EMBL" id="AMRJ01000009">
    <property type="protein sequence ID" value="EKF74676.1"/>
    <property type="molecule type" value="Genomic_DNA"/>
</dbReference>
<dbReference type="Proteomes" id="UP000010164">
    <property type="component" value="Unassembled WGS sequence"/>
</dbReference>
<dbReference type="SUPFAM" id="SSF52467">
    <property type="entry name" value="DHS-like NAD/FAD-binding domain"/>
    <property type="match status" value="1"/>
</dbReference>
<dbReference type="InterPro" id="IPR029035">
    <property type="entry name" value="DHS-like_NAD/FAD-binding_dom"/>
</dbReference>
<dbReference type="RefSeq" id="WP_008928710.1">
    <property type="nucleotide sequence ID" value="NZ_AMRJ01000009.1"/>
</dbReference>
<sequence length="367" mass="41823">MITDVMPPLTEEAAVEAIRDFFRGKPFVFFGTGMSCALDLGFGMPALRDALIEQMQHQTLNAVQCEEWNAVVEHLQQGGDLEGALDSVSNHDLLKMVAAITGEFVASLDKKFAYAIAQGTTEWPAISLLNRLLATLPDSDPILHVLTPNYDMLFEYSCDYSAMPYTNGLFGGVERKEDWSAIDRALLSPYKTRQGTKIKTLFRHRKHIRLYKVHGSLNYFLHRGTVIENNAWMWSPPGFAERVMITPGLSKYQALQRYRRELLQFADDAVESATHFLFLGYGFNDSHLEEYMKRKLVTQSSQGLIVTRDCNPRIESLLEEADNLWLVCKEEDGDGSRIYNKRHSGWLSLPNQKLWDVRDFTHRIFGG</sequence>
<reference evidence="1 2" key="1">
    <citation type="journal article" date="2012" name="J. Bacteriol.">
        <title>Genome Sequence of the Alkane-Degrading Bacterium Alcanivorax hongdengensis Type Strain A-11-3.</title>
        <authorList>
            <person name="Lai Q."/>
            <person name="Shao Z."/>
        </authorList>
    </citation>
    <scope>NUCLEOTIDE SEQUENCE [LARGE SCALE GENOMIC DNA]</scope>
    <source>
        <strain evidence="1 2">A-11-3</strain>
    </source>
</reference>
<dbReference type="PATRIC" id="fig|1177179.3.peg.1535"/>
<dbReference type="AlphaFoldDB" id="L0WCJ5"/>
<protein>
    <submittedName>
        <fullName evidence="1">Uncharacterized protein</fullName>
    </submittedName>
</protein>
<accession>L0WCJ5</accession>
<evidence type="ECO:0000313" key="1">
    <source>
        <dbReference type="EMBL" id="EKF74676.1"/>
    </source>
</evidence>
<comment type="caution">
    <text evidence="1">The sequence shown here is derived from an EMBL/GenBank/DDBJ whole genome shotgun (WGS) entry which is preliminary data.</text>
</comment>
<keyword evidence="2" id="KW-1185">Reference proteome</keyword>
<dbReference type="STRING" id="1177179.A11A3_07648"/>
<proteinExistence type="predicted"/>